<dbReference type="PROSITE" id="PS51354">
    <property type="entry name" value="GLUTAREDOXIN_2"/>
    <property type="match status" value="1"/>
</dbReference>
<dbReference type="Pfam" id="PF00462">
    <property type="entry name" value="Glutaredoxin"/>
    <property type="match status" value="1"/>
</dbReference>
<evidence type="ECO:0000313" key="3">
    <source>
        <dbReference type="Proteomes" id="UP000567922"/>
    </source>
</evidence>
<dbReference type="CDD" id="cd02976">
    <property type="entry name" value="NrdH"/>
    <property type="match status" value="1"/>
</dbReference>
<organism evidence="2 3">
    <name type="scientific">Hoyosella altamirensis</name>
    <dbReference type="NCBI Taxonomy" id="616997"/>
    <lineage>
        <taxon>Bacteria</taxon>
        <taxon>Bacillati</taxon>
        <taxon>Actinomycetota</taxon>
        <taxon>Actinomycetes</taxon>
        <taxon>Mycobacteriales</taxon>
        <taxon>Hoyosellaceae</taxon>
        <taxon>Hoyosella</taxon>
    </lineage>
</organism>
<evidence type="ECO:0000259" key="1">
    <source>
        <dbReference type="Pfam" id="PF00462"/>
    </source>
</evidence>
<dbReference type="Gene3D" id="3.40.30.10">
    <property type="entry name" value="Glutaredoxin"/>
    <property type="match status" value="1"/>
</dbReference>
<dbReference type="AlphaFoldDB" id="A0A839RTF1"/>
<protein>
    <submittedName>
        <fullName evidence="2">Glutaredoxin-like protein NrdH</fullName>
    </submittedName>
</protein>
<name>A0A839RTF1_9ACTN</name>
<dbReference type="SUPFAM" id="SSF52833">
    <property type="entry name" value="Thioredoxin-like"/>
    <property type="match status" value="1"/>
</dbReference>
<dbReference type="EMBL" id="JACHWS010000008">
    <property type="protein sequence ID" value="MBB3040155.1"/>
    <property type="molecule type" value="Genomic_DNA"/>
</dbReference>
<dbReference type="Proteomes" id="UP000567922">
    <property type="component" value="Unassembled WGS sequence"/>
</dbReference>
<proteinExistence type="predicted"/>
<comment type="caution">
    <text evidence="2">The sequence shown here is derived from an EMBL/GenBank/DDBJ whole genome shotgun (WGS) entry which is preliminary data.</text>
</comment>
<keyword evidence="3" id="KW-1185">Reference proteome</keyword>
<gene>
    <name evidence="2" type="ORF">FHU29_004650</name>
</gene>
<feature type="domain" description="Glutaredoxin" evidence="1">
    <location>
        <begin position="3"/>
        <end position="58"/>
    </location>
</feature>
<sequence length="88" mass="9559">MHITVYSSPGCMPCFGTKRALTKHGVPFTEVDVTTDPSAVEQITALDPEYKSTPVVVVLFDDGTIDHWHGLRDNKLQALAYLAAEAAV</sequence>
<accession>A0A839RTF1</accession>
<reference evidence="2 3" key="1">
    <citation type="submission" date="2020-08" db="EMBL/GenBank/DDBJ databases">
        <title>Sequencing the genomes of 1000 actinobacteria strains.</title>
        <authorList>
            <person name="Klenk H.-P."/>
        </authorList>
    </citation>
    <scope>NUCLEOTIDE SEQUENCE [LARGE SCALE GENOMIC DNA]</scope>
    <source>
        <strain evidence="2 3">DSM 45258</strain>
    </source>
</reference>
<evidence type="ECO:0000313" key="2">
    <source>
        <dbReference type="EMBL" id="MBB3040155.1"/>
    </source>
</evidence>
<dbReference type="OrthoDB" id="4629873at2"/>
<dbReference type="RefSeq" id="WP_064442669.1">
    <property type="nucleotide sequence ID" value="NZ_BDDI01000034.1"/>
</dbReference>
<dbReference type="InterPro" id="IPR002109">
    <property type="entry name" value="Glutaredoxin"/>
</dbReference>
<dbReference type="InterPro" id="IPR036249">
    <property type="entry name" value="Thioredoxin-like_sf"/>
</dbReference>